<evidence type="ECO:0000259" key="1">
    <source>
        <dbReference type="Pfam" id="PF00174"/>
    </source>
</evidence>
<feature type="domain" description="Oxidoreductase molybdopterin-binding" evidence="1">
    <location>
        <begin position="15"/>
        <end position="151"/>
    </location>
</feature>
<sequence length="156" mass="16959">MRLLLLLLLATQISAQTLEVSGEVEKPLKLSATDLELLPHLTVDATEHSGEKAKFTGVPLYQILKSAGVPMGEQMRGPALSLYIVVIAADGYQAVYALPELDPLANEGPVILADQKNGQPLDAATGPLRVVIPKEKRHARWIRQVIKIDVRRAAKP</sequence>
<evidence type="ECO:0000313" key="2">
    <source>
        <dbReference type="EMBL" id="MFC5455153.1"/>
    </source>
</evidence>
<name>A0ABW0KQV6_9BACT</name>
<dbReference type="Gene3D" id="3.90.420.10">
    <property type="entry name" value="Oxidoreductase, molybdopterin-binding domain"/>
    <property type="match status" value="1"/>
</dbReference>
<reference evidence="3" key="1">
    <citation type="journal article" date="2019" name="Int. J. Syst. Evol. Microbiol.">
        <title>The Global Catalogue of Microorganisms (GCM) 10K type strain sequencing project: providing services to taxonomists for standard genome sequencing and annotation.</title>
        <authorList>
            <consortium name="The Broad Institute Genomics Platform"/>
            <consortium name="The Broad Institute Genome Sequencing Center for Infectious Disease"/>
            <person name="Wu L."/>
            <person name="Ma J."/>
        </authorList>
    </citation>
    <scope>NUCLEOTIDE SEQUENCE [LARGE SCALE GENOMIC DNA]</scope>
    <source>
        <strain evidence="3">CGMCC 4.1469</strain>
    </source>
</reference>
<dbReference type="InterPro" id="IPR036374">
    <property type="entry name" value="OxRdtase_Mopterin-bd_sf"/>
</dbReference>
<keyword evidence="3" id="KW-1185">Reference proteome</keyword>
<dbReference type="RefSeq" id="WP_377165953.1">
    <property type="nucleotide sequence ID" value="NZ_JBHSMQ010000003.1"/>
</dbReference>
<proteinExistence type="predicted"/>
<dbReference type="EMBL" id="JBHSMQ010000003">
    <property type="protein sequence ID" value="MFC5455153.1"/>
    <property type="molecule type" value="Genomic_DNA"/>
</dbReference>
<dbReference type="Pfam" id="PF00174">
    <property type="entry name" value="Oxidored_molyb"/>
    <property type="match status" value="1"/>
</dbReference>
<comment type="caution">
    <text evidence="2">The sequence shown here is derived from an EMBL/GenBank/DDBJ whole genome shotgun (WGS) entry which is preliminary data.</text>
</comment>
<dbReference type="SUPFAM" id="SSF56524">
    <property type="entry name" value="Oxidoreductase molybdopterin-binding domain"/>
    <property type="match status" value="1"/>
</dbReference>
<accession>A0ABW0KQV6</accession>
<evidence type="ECO:0000313" key="3">
    <source>
        <dbReference type="Proteomes" id="UP001596052"/>
    </source>
</evidence>
<dbReference type="Proteomes" id="UP001596052">
    <property type="component" value="Unassembled WGS sequence"/>
</dbReference>
<gene>
    <name evidence="2" type="ORF">ACFQDI_09830</name>
</gene>
<dbReference type="InterPro" id="IPR000572">
    <property type="entry name" value="OxRdtase_Mopterin-bd_dom"/>
</dbReference>
<protein>
    <submittedName>
        <fullName evidence="2">Molybdopterin-dependent oxidoreductase</fullName>
    </submittedName>
</protein>
<organism evidence="2 3">
    <name type="scientific">Prosthecobacter fluviatilis</name>
    <dbReference type="NCBI Taxonomy" id="445931"/>
    <lineage>
        <taxon>Bacteria</taxon>
        <taxon>Pseudomonadati</taxon>
        <taxon>Verrucomicrobiota</taxon>
        <taxon>Verrucomicrobiia</taxon>
        <taxon>Verrucomicrobiales</taxon>
        <taxon>Verrucomicrobiaceae</taxon>
        <taxon>Prosthecobacter</taxon>
    </lineage>
</organism>